<feature type="compositionally biased region" description="Polar residues" evidence="1">
    <location>
        <begin position="37"/>
        <end position="50"/>
    </location>
</feature>
<accession>A0AAW2JKU8</accession>
<comment type="caution">
    <text evidence="2">The sequence shown here is derived from an EMBL/GenBank/DDBJ whole genome shotgun (WGS) entry which is preliminary data.</text>
</comment>
<dbReference type="AlphaFoldDB" id="A0AAW2JKU8"/>
<feature type="region of interest" description="Disordered" evidence="1">
    <location>
        <begin position="22"/>
        <end position="63"/>
    </location>
</feature>
<protein>
    <recommendedName>
        <fullName evidence="3">Endonuclease/exonuclease/phosphatase</fullName>
    </recommendedName>
</protein>
<evidence type="ECO:0000256" key="1">
    <source>
        <dbReference type="SAM" id="MobiDB-lite"/>
    </source>
</evidence>
<dbReference type="SUPFAM" id="SSF56219">
    <property type="entry name" value="DNase I-like"/>
    <property type="match status" value="1"/>
</dbReference>
<name>A0AAW2JKU8_SESRA</name>
<dbReference type="Gene3D" id="3.60.10.10">
    <property type="entry name" value="Endonuclease/exonuclease/phosphatase"/>
    <property type="match status" value="1"/>
</dbReference>
<dbReference type="InterPro" id="IPR036691">
    <property type="entry name" value="Endo/exonu/phosph_ase_sf"/>
</dbReference>
<proteinExistence type="predicted"/>
<reference evidence="2" key="1">
    <citation type="submission" date="2020-06" db="EMBL/GenBank/DDBJ databases">
        <authorList>
            <person name="Li T."/>
            <person name="Hu X."/>
            <person name="Zhang T."/>
            <person name="Song X."/>
            <person name="Zhang H."/>
            <person name="Dai N."/>
            <person name="Sheng W."/>
            <person name="Hou X."/>
            <person name="Wei L."/>
        </authorList>
    </citation>
    <scope>NUCLEOTIDE SEQUENCE</scope>
    <source>
        <strain evidence="2">G02</strain>
        <tissue evidence="2">Leaf</tissue>
    </source>
</reference>
<reference evidence="2" key="2">
    <citation type="journal article" date="2024" name="Plant">
        <title>Genomic evolution and insights into agronomic trait innovations of Sesamum species.</title>
        <authorList>
            <person name="Miao H."/>
            <person name="Wang L."/>
            <person name="Qu L."/>
            <person name="Liu H."/>
            <person name="Sun Y."/>
            <person name="Le M."/>
            <person name="Wang Q."/>
            <person name="Wei S."/>
            <person name="Zheng Y."/>
            <person name="Lin W."/>
            <person name="Duan Y."/>
            <person name="Cao H."/>
            <person name="Xiong S."/>
            <person name="Wang X."/>
            <person name="Wei L."/>
            <person name="Li C."/>
            <person name="Ma Q."/>
            <person name="Ju M."/>
            <person name="Zhao R."/>
            <person name="Li G."/>
            <person name="Mu C."/>
            <person name="Tian Q."/>
            <person name="Mei H."/>
            <person name="Zhang T."/>
            <person name="Gao T."/>
            <person name="Zhang H."/>
        </authorList>
    </citation>
    <scope>NUCLEOTIDE SEQUENCE</scope>
    <source>
        <strain evidence="2">G02</strain>
    </source>
</reference>
<dbReference type="EMBL" id="JACGWJ010000095">
    <property type="protein sequence ID" value="KAL0295050.1"/>
    <property type="molecule type" value="Genomic_DNA"/>
</dbReference>
<evidence type="ECO:0008006" key="3">
    <source>
        <dbReference type="Google" id="ProtNLM"/>
    </source>
</evidence>
<sequence>MGADEVDTGTINSDVLQENIKSKNGQLRVGPELFPTTRKSPSSSDFQGSDLNGGDVRSSAAGGSGDCIKAKRLYFTTPSRANLLLNWAWFDDYSGPGGRIWLSWNPLELDVRVVKVEYQLMHCKIVNKVTHTSCLVSVIYGDCDYIRRRDLWSGLCVLADDCADDPWCVLGDFNAIVDSSEASGRAVELGLLWLSFVIAFLPQLCCICRLLAVPSLGITVVKGAAAFGNVLTEF</sequence>
<gene>
    <name evidence="2" type="ORF">Sradi_6854800</name>
</gene>
<organism evidence="2">
    <name type="scientific">Sesamum radiatum</name>
    <name type="common">Black benniseed</name>
    <dbReference type="NCBI Taxonomy" id="300843"/>
    <lineage>
        <taxon>Eukaryota</taxon>
        <taxon>Viridiplantae</taxon>
        <taxon>Streptophyta</taxon>
        <taxon>Embryophyta</taxon>
        <taxon>Tracheophyta</taxon>
        <taxon>Spermatophyta</taxon>
        <taxon>Magnoliopsida</taxon>
        <taxon>eudicotyledons</taxon>
        <taxon>Gunneridae</taxon>
        <taxon>Pentapetalae</taxon>
        <taxon>asterids</taxon>
        <taxon>lamiids</taxon>
        <taxon>Lamiales</taxon>
        <taxon>Pedaliaceae</taxon>
        <taxon>Sesamum</taxon>
    </lineage>
</organism>
<evidence type="ECO:0000313" key="2">
    <source>
        <dbReference type="EMBL" id="KAL0295050.1"/>
    </source>
</evidence>